<organism evidence="3 4">
    <name type="scientific">Photobacterium jeanii</name>
    <dbReference type="NCBI Taxonomy" id="858640"/>
    <lineage>
        <taxon>Bacteria</taxon>
        <taxon>Pseudomonadati</taxon>
        <taxon>Pseudomonadota</taxon>
        <taxon>Gammaproteobacteria</taxon>
        <taxon>Vibrionales</taxon>
        <taxon>Vibrionaceae</taxon>
        <taxon>Photobacterium</taxon>
    </lineage>
</organism>
<sequence>MESHLRSWLNAFHQQTQDAPLNANAARDGLKLLTQQYQCQDIAAVHTTDTMIANSTIPCRIYQPLTLHHAHSAPALSLDTDCPVTLFFHGGGHLAGNIEVYDSISRQLAHASQSIVITIDYRLAPEHPYPAGLNDGRHSLYNVFTTLDKANIPYQRSLRVLGDSAGGAMAATLIQEWGFRSCPLKGKIDKLVLIYPSLDYTMSAPSLAQYGSGHLLEKKKIAWYFEQYFVPYEDRYHASPLFGQINQDHPETLVITAQYCPIKDDGRRYYDRLITHGVHARYLELPNSIHAFLNLYQLQQEACDHSYAAINKFLNAPKKALPLTDTITQQEE</sequence>
<evidence type="ECO:0000259" key="2">
    <source>
        <dbReference type="Pfam" id="PF07859"/>
    </source>
</evidence>
<reference evidence="3 4" key="1">
    <citation type="submission" date="2016-03" db="EMBL/GenBank/DDBJ databases">
        <title>Photobacterium proteolyticum sp. nov. a protease producing bacterium isolated from ocean sediments of Laizhou Bay.</title>
        <authorList>
            <person name="Li Y."/>
        </authorList>
    </citation>
    <scope>NUCLEOTIDE SEQUENCE [LARGE SCALE GENOMIC DNA]</scope>
    <source>
        <strain evidence="3 4">R-40508</strain>
    </source>
</reference>
<evidence type="ECO:0000256" key="1">
    <source>
        <dbReference type="ARBA" id="ARBA00022801"/>
    </source>
</evidence>
<dbReference type="Gene3D" id="3.40.50.1820">
    <property type="entry name" value="alpha/beta hydrolase"/>
    <property type="match status" value="1"/>
</dbReference>
<comment type="caution">
    <text evidence="3">The sequence shown here is derived from an EMBL/GenBank/DDBJ whole genome shotgun (WGS) entry which is preliminary data.</text>
</comment>
<accession>A0A178K1E9</accession>
<name>A0A178K1E9_9GAMM</name>
<dbReference type="AlphaFoldDB" id="A0A178K1E9"/>
<feature type="domain" description="Alpha/beta hydrolase fold-3" evidence="2">
    <location>
        <begin position="86"/>
        <end position="293"/>
    </location>
</feature>
<evidence type="ECO:0000313" key="3">
    <source>
        <dbReference type="EMBL" id="OAN11159.1"/>
    </source>
</evidence>
<dbReference type="OrthoDB" id="9806180at2"/>
<dbReference type="GO" id="GO:0016787">
    <property type="term" value="F:hydrolase activity"/>
    <property type="evidence" value="ECO:0007669"/>
    <property type="project" value="UniProtKB-KW"/>
</dbReference>
<dbReference type="STRING" id="858640.A3K86_19550"/>
<dbReference type="RefSeq" id="WP_068335356.1">
    <property type="nucleotide sequence ID" value="NZ_LVHF01000033.1"/>
</dbReference>
<dbReference type="InterPro" id="IPR050300">
    <property type="entry name" value="GDXG_lipolytic_enzyme"/>
</dbReference>
<dbReference type="Pfam" id="PF07859">
    <property type="entry name" value="Abhydrolase_3"/>
    <property type="match status" value="1"/>
</dbReference>
<proteinExistence type="predicted"/>
<evidence type="ECO:0000313" key="4">
    <source>
        <dbReference type="Proteomes" id="UP000078503"/>
    </source>
</evidence>
<dbReference type="PANTHER" id="PTHR48081">
    <property type="entry name" value="AB HYDROLASE SUPERFAMILY PROTEIN C4A8.06C"/>
    <property type="match status" value="1"/>
</dbReference>
<protein>
    <recommendedName>
        <fullName evidence="2">Alpha/beta hydrolase fold-3 domain-containing protein</fullName>
    </recommendedName>
</protein>
<keyword evidence="4" id="KW-1185">Reference proteome</keyword>
<dbReference type="InterPro" id="IPR029058">
    <property type="entry name" value="AB_hydrolase_fold"/>
</dbReference>
<gene>
    <name evidence="3" type="ORF">A3K86_19550</name>
</gene>
<dbReference type="PANTHER" id="PTHR48081:SF8">
    <property type="entry name" value="ALPHA_BETA HYDROLASE FOLD-3 DOMAIN-CONTAINING PROTEIN-RELATED"/>
    <property type="match status" value="1"/>
</dbReference>
<dbReference type="SUPFAM" id="SSF53474">
    <property type="entry name" value="alpha/beta-Hydrolases"/>
    <property type="match status" value="1"/>
</dbReference>
<dbReference type="Proteomes" id="UP000078503">
    <property type="component" value="Unassembled WGS sequence"/>
</dbReference>
<dbReference type="InterPro" id="IPR013094">
    <property type="entry name" value="AB_hydrolase_3"/>
</dbReference>
<keyword evidence="1" id="KW-0378">Hydrolase</keyword>
<dbReference type="EMBL" id="LVHF01000033">
    <property type="protein sequence ID" value="OAN11159.1"/>
    <property type="molecule type" value="Genomic_DNA"/>
</dbReference>